<feature type="compositionally biased region" description="Basic and acidic residues" evidence="1">
    <location>
        <begin position="104"/>
        <end position="117"/>
    </location>
</feature>
<proteinExistence type="predicted"/>
<name>A0A2N8RK62_STUST</name>
<organism evidence="3 4">
    <name type="scientific">Stutzerimonas stutzeri</name>
    <name type="common">Pseudomonas stutzeri</name>
    <dbReference type="NCBI Taxonomy" id="316"/>
    <lineage>
        <taxon>Bacteria</taxon>
        <taxon>Pseudomonadati</taxon>
        <taxon>Pseudomonadota</taxon>
        <taxon>Gammaproteobacteria</taxon>
        <taxon>Pseudomonadales</taxon>
        <taxon>Pseudomonadaceae</taxon>
        <taxon>Stutzerimonas</taxon>
    </lineage>
</organism>
<evidence type="ECO:0000313" key="3">
    <source>
        <dbReference type="EMBL" id="PNF61470.1"/>
    </source>
</evidence>
<keyword evidence="2" id="KW-0732">Signal</keyword>
<dbReference type="EMBL" id="POUM01000001">
    <property type="protein sequence ID" value="PNF61470.1"/>
    <property type="molecule type" value="Genomic_DNA"/>
</dbReference>
<reference evidence="3 4" key="1">
    <citation type="submission" date="2018-01" db="EMBL/GenBank/DDBJ databases">
        <title>Denitrification phenotypes of diverse strains of Pseudomonas stutzeri.</title>
        <authorList>
            <person name="Milligan D.A."/>
            <person name="Bergaust L."/>
            <person name="Bakken L.R."/>
            <person name="Frostegard A."/>
        </authorList>
    </citation>
    <scope>NUCLEOTIDE SEQUENCE [LARGE SCALE GENOMIC DNA]</scope>
    <source>
        <strain evidence="3 4">CCUG 44592</strain>
    </source>
</reference>
<dbReference type="Proteomes" id="UP000236003">
    <property type="component" value="Unassembled WGS sequence"/>
</dbReference>
<feature type="region of interest" description="Disordered" evidence="1">
    <location>
        <begin position="74"/>
        <end position="117"/>
    </location>
</feature>
<dbReference type="InterPro" id="IPR052211">
    <property type="entry name" value="Cpx_auxiliary_protein"/>
</dbReference>
<comment type="caution">
    <text evidence="3">The sequence shown here is derived from an EMBL/GenBank/DDBJ whole genome shotgun (WGS) entry which is preliminary data.</text>
</comment>
<accession>A0A2N8RK62</accession>
<dbReference type="GO" id="GO:0051082">
    <property type="term" value="F:unfolded protein binding"/>
    <property type="evidence" value="ECO:0007669"/>
    <property type="project" value="TreeGrafter"/>
</dbReference>
<evidence type="ECO:0000256" key="2">
    <source>
        <dbReference type="SAM" id="SignalP"/>
    </source>
</evidence>
<feature type="compositionally biased region" description="Polar residues" evidence="1">
    <location>
        <begin position="94"/>
        <end position="103"/>
    </location>
</feature>
<evidence type="ECO:0000256" key="1">
    <source>
        <dbReference type="SAM" id="MobiDB-lite"/>
    </source>
</evidence>
<dbReference type="PANTHER" id="PTHR38102">
    <property type="entry name" value="PERIPLASMIC CHAPERONE SPY"/>
    <property type="match status" value="1"/>
</dbReference>
<protein>
    <submittedName>
        <fullName evidence="3">P pilus assembly/Cpx signaling pathway, periplasmic inhibitor/zinc-resistance associated protein</fullName>
    </submittedName>
</protein>
<sequence length="137" mass="16180">MRKSLVALLFAATLPTLAFAMPGGMHDGHHGGKKAPHMFQELDLTKEQQREMRKLMVQQMKQQKEITQRYLDKLPEAERKAMQKERDASREQTHQSMRSQLKPEQQKAFDESVKKMEEKRAERAEFLKWKADRDQKN</sequence>
<feature type="signal peptide" evidence="2">
    <location>
        <begin position="1"/>
        <end position="20"/>
    </location>
</feature>
<evidence type="ECO:0000313" key="4">
    <source>
        <dbReference type="Proteomes" id="UP000236003"/>
    </source>
</evidence>
<dbReference type="RefSeq" id="WP_003280639.1">
    <property type="nucleotide sequence ID" value="NZ_CP036186.1"/>
</dbReference>
<dbReference type="GO" id="GO:0030288">
    <property type="term" value="C:outer membrane-bounded periplasmic space"/>
    <property type="evidence" value="ECO:0007669"/>
    <property type="project" value="TreeGrafter"/>
</dbReference>
<gene>
    <name evidence="3" type="ORF">CXK99_01695</name>
</gene>
<dbReference type="PANTHER" id="PTHR38102:SF1">
    <property type="entry name" value="PERIPLASMIC CHAPERONE SPY"/>
    <property type="match status" value="1"/>
</dbReference>
<feature type="chain" id="PRO_5043343844" evidence="2">
    <location>
        <begin position="21"/>
        <end position="137"/>
    </location>
</feature>
<feature type="compositionally biased region" description="Basic and acidic residues" evidence="1">
    <location>
        <begin position="74"/>
        <end position="93"/>
    </location>
</feature>
<dbReference type="AlphaFoldDB" id="A0A2N8RK62"/>